<reference evidence="1" key="3">
    <citation type="journal article" date="2017" name="Nature">
        <title>Genome sequence of the progenitor of the wheat D genome Aegilops tauschii.</title>
        <authorList>
            <person name="Luo M.C."/>
            <person name="Gu Y.Q."/>
            <person name="Puiu D."/>
            <person name="Wang H."/>
            <person name="Twardziok S.O."/>
            <person name="Deal K.R."/>
            <person name="Huo N."/>
            <person name="Zhu T."/>
            <person name="Wang L."/>
            <person name="Wang Y."/>
            <person name="McGuire P.E."/>
            <person name="Liu S."/>
            <person name="Long H."/>
            <person name="Ramasamy R.K."/>
            <person name="Rodriguez J.C."/>
            <person name="Van S.L."/>
            <person name="Yuan L."/>
            <person name="Wang Z."/>
            <person name="Xia Z."/>
            <person name="Xiao L."/>
            <person name="Anderson O.D."/>
            <person name="Ouyang S."/>
            <person name="Liang Y."/>
            <person name="Zimin A.V."/>
            <person name="Pertea G."/>
            <person name="Qi P."/>
            <person name="Bennetzen J.L."/>
            <person name="Dai X."/>
            <person name="Dawson M.W."/>
            <person name="Muller H.G."/>
            <person name="Kugler K."/>
            <person name="Rivarola-Duarte L."/>
            <person name="Spannagl M."/>
            <person name="Mayer K.F.X."/>
            <person name="Lu F.H."/>
            <person name="Bevan M.W."/>
            <person name="Leroy P."/>
            <person name="Li P."/>
            <person name="You F.M."/>
            <person name="Sun Q."/>
            <person name="Liu Z."/>
            <person name="Lyons E."/>
            <person name="Wicker T."/>
            <person name="Salzberg S.L."/>
            <person name="Devos K.M."/>
            <person name="Dvorak J."/>
        </authorList>
    </citation>
    <scope>NUCLEOTIDE SEQUENCE [LARGE SCALE GENOMIC DNA]</scope>
    <source>
        <strain evidence="1">cv. AL8/78</strain>
    </source>
</reference>
<evidence type="ECO:0000313" key="2">
    <source>
        <dbReference type="Proteomes" id="UP000015105"/>
    </source>
</evidence>
<name>A0A453DXV0_AEGTS</name>
<dbReference type="AlphaFoldDB" id="A0A453DXV0"/>
<sequence>PFGNRRSSSSGSGVPGFVPLHEGVFLTNVLEPDGMPSARTRGDPPLRFLQSAHCPLEVATVVAKEADEYNGFNLILADLTRNVMVCVSNGPKGQPAMIQLVSPGLHVMSNARLDIPWQKCTKNPKGDF</sequence>
<dbReference type="InterPro" id="IPR008551">
    <property type="entry name" value="TANGO2"/>
</dbReference>
<reference evidence="2" key="1">
    <citation type="journal article" date="2014" name="Science">
        <title>Ancient hybridizations among the ancestral genomes of bread wheat.</title>
        <authorList>
            <consortium name="International Wheat Genome Sequencing Consortium,"/>
            <person name="Marcussen T."/>
            <person name="Sandve S.R."/>
            <person name="Heier L."/>
            <person name="Spannagl M."/>
            <person name="Pfeifer M."/>
            <person name="Jakobsen K.S."/>
            <person name="Wulff B.B."/>
            <person name="Steuernagel B."/>
            <person name="Mayer K.F."/>
            <person name="Olsen O.A."/>
        </authorList>
    </citation>
    <scope>NUCLEOTIDE SEQUENCE [LARGE SCALE GENOMIC DNA]</scope>
    <source>
        <strain evidence="2">cv. AL8/78</strain>
    </source>
</reference>
<evidence type="ECO:0000313" key="1">
    <source>
        <dbReference type="EnsemblPlants" id="AET3Gv20151000.3"/>
    </source>
</evidence>
<protein>
    <submittedName>
        <fullName evidence="1">Uncharacterized protein</fullName>
    </submittedName>
</protein>
<keyword evidence="2" id="KW-1185">Reference proteome</keyword>
<dbReference type="Proteomes" id="UP000015105">
    <property type="component" value="Chromosome 3D"/>
</dbReference>
<dbReference type="Gramene" id="AET3Gv20151000.3">
    <property type="protein sequence ID" value="AET3Gv20151000.3"/>
    <property type="gene ID" value="AET3Gv20151000"/>
</dbReference>
<reference evidence="1" key="4">
    <citation type="submission" date="2019-03" db="UniProtKB">
        <authorList>
            <consortium name="EnsemblPlants"/>
        </authorList>
    </citation>
    <scope>IDENTIFICATION</scope>
</reference>
<reference evidence="1" key="5">
    <citation type="journal article" date="2021" name="G3 (Bethesda)">
        <title>Aegilops tauschii genome assembly Aet v5.0 features greater sequence contiguity and improved annotation.</title>
        <authorList>
            <person name="Wang L."/>
            <person name="Zhu T."/>
            <person name="Rodriguez J.C."/>
            <person name="Deal K.R."/>
            <person name="Dubcovsky J."/>
            <person name="McGuire P.E."/>
            <person name="Lux T."/>
            <person name="Spannagl M."/>
            <person name="Mayer K.F.X."/>
            <person name="Baldrich P."/>
            <person name="Meyers B.C."/>
            <person name="Huo N."/>
            <person name="Gu Y.Q."/>
            <person name="Zhou H."/>
            <person name="Devos K.M."/>
            <person name="Bennetzen J.L."/>
            <person name="Unver T."/>
            <person name="Budak H."/>
            <person name="Gulick P.J."/>
            <person name="Galiba G."/>
            <person name="Kalapos B."/>
            <person name="Nelson D.R."/>
            <person name="Li P."/>
            <person name="You F.M."/>
            <person name="Luo M.C."/>
            <person name="Dvorak J."/>
        </authorList>
    </citation>
    <scope>NUCLEOTIDE SEQUENCE [LARGE SCALE GENOMIC DNA]</scope>
    <source>
        <strain evidence="1">cv. AL8/78</strain>
    </source>
</reference>
<reference evidence="2" key="2">
    <citation type="journal article" date="2017" name="Nat. Plants">
        <title>The Aegilops tauschii genome reveals multiple impacts of transposons.</title>
        <authorList>
            <person name="Zhao G."/>
            <person name="Zou C."/>
            <person name="Li K."/>
            <person name="Wang K."/>
            <person name="Li T."/>
            <person name="Gao L."/>
            <person name="Zhang X."/>
            <person name="Wang H."/>
            <person name="Yang Z."/>
            <person name="Liu X."/>
            <person name="Jiang W."/>
            <person name="Mao L."/>
            <person name="Kong X."/>
            <person name="Jiao Y."/>
            <person name="Jia J."/>
        </authorList>
    </citation>
    <scope>NUCLEOTIDE SEQUENCE [LARGE SCALE GENOMIC DNA]</scope>
    <source>
        <strain evidence="2">cv. AL8/78</strain>
    </source>
</reference>
<dbReference type="PANTHER" id="PTHR17985:SF8">
    <property type="entry name" value="TRANSPORT AND GOLGI ORGANIZATION PROTEIN 2 HOMOLOG"/>
    <property type="match status" value="1"/>
</dbReference>
<dbReference type="EnsemblPlants" id="AET3Gv20151000.3">
    <property type="protein sequence ID" value="AET3Gv20151000.3"/>
    <property type="gene ID" value="AET3Gv20151000"/>
</dbReference>
<dbReference type="Pfam" id="PF05742">
    <property type="entry name" value="TANGO2"/>
    <property type="match status" value="1"/>
</dbReference>
<organism evidence="1 2">
    <name type="scientific">Aegilops tauschii subsp. strangulata</name>
    <name type="common">Goatgrass</name>
    <dbReference type="NCBI Taxonomy" id="200361"/>
    <lineage>
        <taxon>Eukaryota</taxon>
        <taxon>Viridiplantae</taxon>
        <taxon>Streptophyta</taxon>
        <taxon>Embryophyta</taxon>
        <taxon>Tracheophyta</taxon>
        <taxon>Spermatophyta</taxon>
        <taxon>Magnoliopsida</taxon>
        <taxon>Liliopsida</taxon>
        <taxon>Poales</taxon>
        <taxon>Poaceae</taxon>
        <taxon>BOP clade</taxon>
        <taxon>Pooideae</taxon>
        <taxon>Triticodae</taxon>
        <taxon>Triticeae</taxon>
        <taxon>Triticinae</taxon>
        <taxon>Aegilops</taxon>
    </lineage>
</organism>
<dbReference type="PANTHER" id="PTHR17985">
    <property type="entry name" value="SER/THR-RICH PROTEIN T10 IN DGCR REGION"/>
    <property type="match status" value="1"/>
</dbReference>
<accession>A0A453DXV0</accession>
<proteinExistence type="predicted"/>